<proteinExistence type="predicted"/>
<name>A0ABP7BXD7_9MICC</name>
<keyword evidence="2" id="KW-1185">Reference proteome</keyword>
<comment type="caution">
    <text evidence="1">The sequence shown here is derived from an EMBL/GenBank/DDBJ whole genome shotgun (WGS) entry which is preliminary data.</text>
</comment>
<evidence type="ECO:0000313" key="2">
    <source>
        <dbReference type="Proteomes" id="UP001500752"/>
    </source>
</evidence>
<accession>A0ABP7BXD7</accession>
<dbReference type="InterPro" id="IPR039498">
    <property type="entry name" value="NTP_transf_5"/>
</dbReference>
<gene>
    <name evidence="1" type="ORF">GCM10023081_08790</name>
</gene>
<dbReference type="EMBL" id="BAABEO010000008">
    <property type="protein sequence ID" value="GAA3672697.1"/>
    <property type="molecule type" value="Genomic_DNA"/>
</dbReference>
<dbReference type="Proteomes" id="UP001500752">
    <property type="component" value="Unassembled WGS sequence"/>
</dbReference>
<organism evidence="1 2">
    <name type="scientific">Arthrobacter ginkgonis</name>
    <dbReference type="NCBI Taxonomy" id="1630594"/>
    <lineage>
        <taxon>Bacteria</taxon>
        <taxon>Bacillati</taxon>
        <taxon>Actinomycetota</taxon>
        <taxon>Actinomycetes</taxon>
        <taxon>Micrococcales</taxon>
        <taxon>Micrococcaceae</taxon>
        <taxon>Arthrobacter</taxon>
    </lineage>
</organism>
<evidence type="ECO:0000313" key="1">
    <source>
        <dbReference type="EMBL" id="GAA3672697.1"/>
    </source>
</evidence>
<evidence type="ECO:0008006" key="3">
    <source>
        <dbReference type="Google" id="ProtNLM"/>
    </source>
</evidence>
<sequence>MPLANVASPALPAVLHRGEAVELAAALTASLCRERGLRCLFVKGPAAVAAGARPQRASADIDVLVHPEDMDRLLEALAERGWFTRPFEDGMGLPKHSVTAYHPHWPCDIDVHFRFPGLDADPAAAFAALERGSGTHRFAGVEAPVPPRGGLVLIQAVHALRNLHTDSHHMTNARADYDFLLGRGESAPVLPAWEELTPLLDGTGAWAAMEPFLRDAYPEQAAGVSFPAASEDWIRRTFSSYGSTHKLVLLARAPWREKPRILWRSLVPSREALAVVDLSLLGADRRTLARHRRQRLLRFLGRLPLAVRQARRQVLGR</sequence>
<reference evidence="2" key="1">
    <citation type="journal article" date="2019" name="Int. J. Syst. Evol. Microbiol.">
        <title>The Global Catalogue of Microorganisms (GCM) 10K type strain sequencing project: providing services to taxonomists for standard genome sequencing and annotation.</title>
        <authorList>
            <consortium name="The Broad Institute Genomics Platform"/>
            <consortium name="The Broad Institute Genome Sequencing Center for Infectious Disease"/>
            <person name="Wu L."/>
            <person name="Ma J."/>
        </authorList>
    </citation>
    <scope>NUCLEOTIDE SEQUENCE [LARGE SCALE GENOMIC DNA]</scope>
    <source>
        <strain evidence="2">JCM 30742</strain>
    </source>
</reference>
<protein>
    <recommendedName>
        <fullName evidence="3">Nucleotidyltransferase-like protein</fullName>
    </recommendedName>
</protein>
<dbReference type="RefSeq" id="WP_345148764.1">
    <property type="nucleotide sequence ID" value="NZ_BAABEO010000008.1"/>
</dbReference>
<dbReference type="Gene3D" id="3.30.460.40">
    <property type="match status" value="1"/>
</dbReference>
<dbReference type="Pfam" id="PF14907">
    <property type="entry name" value="NTP_transf_5"/>
    <property type="match status" value="1"/>
</dbReference>